<dbReference type="GO" id="GO:0005886">
    <property type="term" value="C:plasma membrane"/>
    <property type="evidence" value="ECO:0007669"/>
    <property type="project" value="UniProtKB-SubCell"/>
</dbReference>
<keyword evidence="8" id="KW-0460">Magnesium</keyword>
<name>D0LGT0_HALO1</name>
<evidence type="ECO:0000256" key="5">
    <source>
        <dbReference type="ARBA" id="ARBA00022692"/>
    </source>
</evidence>
<dbReference type="InterPro" id="IPR045863">
    <property type="entry name" value="CorA_TM1_TM2"/>
</dbReference>
<comment type="function">
    <text evidence="8">Mediates influx of magnesium ions.</text>
</comment>
<dbReference type="EMBL" id="CP001804">
    <property type="protein sequence ID" value="ACY14652.1"/>
    <property type="molecule type" value="Genomic_DNA"/>
</dbReference>
<comment type="similarity">
    <text evidence="2 8">Belongs to the CorA metal ion transporter (MIT) (TC 1.A.35) family.</text>
</comment>
<organism evidence="9 10">
    <name type="scientific">Haliangium ochraceum (strain DSM 14365 / JCM 11303 / SMP-2)</name>
    <dbReference type="NCBI Taxonomy" id="502025"/>
    <lineage>
        <taxon>Bacteria</taxon>
        <taxon>Pseudomonadati</taxon>
        <taxon>Myxococcota</taxon>
        <taxon>Polyangia</taxon>
        <taxon>Haliangiales</taxon>
        <taxon>Kofleriaceae</taxon>
        <taxon>Haliangium</taxon>
    </lineage>
</organism>
<evidence type="ECO:0000313" key="10">
    <source>
        <dbReference type="Proteomes" id="UP000001880"/>
    </source>
</evidence>
<dbReference type="KEGG" id="hoh:Hoch_2107"/>
<keyword evidence="10" id="KW-1185">Reference proteome</keyword>
<accession>D0LGT0</accession>
<dbReference type="NCBIfam" id="TIGR00383">
    <property type="entry name" value="corA"/>
    <property type="match status" value="1"/>
</dbReference>
<feature type="transmembrane region" description="Helical" evidence="8">
    <location>
        <begin position="307"/>
        <end position="325"/>
    </location>
</feature>
<evidence type="ECO:0000256" key="1">
    <source>
        <dbReference type="ARBA" id="ARBA00004651"/>
    </source>
</evidence>
<dbReference type="eggNOG" id="COG0598">
    <property type="taxonomic scope" value="Bacteria"/>
</dbReference>
<dbReference type="PANTHER" id="PTHR46494">
    <property type="entry name" value="CORA FAMILY METAL ION TRANSPORTER (EUROFUNG)"/>
    <property type="match status" value="1"/>
</dbReference>
<comment type="subcellular location">
    <subcellularLocation>
        <location evidence="1">Cell membrane</location>
        <topology evidence="1">Multi-pass membrane protein</topology>
    </subcellularLocation>
    <subcellularLocation>
        <location evidence="8">Membrane</location>
        <topology evidence="8">Multi-pass membrane protein</topology>
    </subcellularLocation>
</comment>
<feature type="transmembrane region" description="Helical" evidence="8">
    <location>
        <begin position="345"/>
        <end position="365"/>
    </location>
</feature>
<sequence>MQGVKDIGGDVKNLGRMVQRMVRRSAPGAPPGTVSPPDATAVETHIRTMAYSPAGLSEEEGVGVERCVQLCEGEETVWIDVVGLASTDLLVELRDRFGLHPLVMEDVVNTGQRPKLEEYEDYDFIVVRIVSPEPSEAPEQLSLVLKDNCVMTFQEHRNDSLEPVRTRLRRSMGRIRHAKSDYLAYAVLDAVIDHYVPVLDRYGERIEALEREIIFRPDPVLVAHIYELRHEVEELRRAVRPMLDVVGRLHNEEVPLFSEEVMPYLRDCYDHTVRLVDNVDHQRVLAASLMELHLSSMSQRMNEVMKVLTIISTIFIPLSFVVGLYGMNFDPTVSPWNMPELGWRYGYLFVIGFMVAMVLLQLVYFRRKGWLGGGPKHPPLS</sequence>
<gene>
    <name evidence="8" type="primary">corA</name>
    <name evidence="9" type="ordered locus">Hoch_2107</name>
</gene>
<dbReference type="CDD" id="cd12828">
    <property type="entry name" value="TmCorA-like_1"/>
    <property type="match status" value="1"/>
</dbReference>
<keyword evidence="6 8" id="KW-1133">Transmembrane helix</keyword>
<dbReference type="Pfam" id="PF01544">
    <property type="entry name" value="CorA"/>
    <property type="match status" value="1"/>
</dbReference>
<evidence type="ECO:0000256" key="6">
    <source>
        <dbReference type="ARBA" id="ARBA00022989"/>
    </source>
</evidence>
<protein>
    <recommendedName>
        <fullName evidence="8">Magnesium transport protein CorA</fullName>
    </recommendedName>
</protein>
<evidence type="ECO:0000256" key="8">
    <source>
        <dbReference type="RuleBase" id="RU362010"/>
    </source>
</evidence>
<evidence type="ECO:0000256" key="4">
    <source>
        <dbReference type="ARBA" id="ARBA00022475"/>
    </source>
</evidence>
<dbReference type="InterPro" id="IPR045861">
    <property type="entry name" value="CorA_cytoplasmic_dom"/>
</dbReference>
<keyword evidence="5 8" id="KW-0812">Transmembrane</keyword>
<dbReference type="PANTHER" id="PTHR46494:SF1">
    <property type="entry name" value="CORA FAMILY METAL ION TRANSPORTER (EUROFUNG)"/>
    <property type="match status" value="1"/>
</dbReference>
<dbReference type="HOGENOM" id="CLU_007127_0_0_7"/>
<keyword evidence="8" id="KW-0406">Ion transport</keyword>
<dbReference type="Proteomes" id="UP000001880">
    <property type="component" value="Chromosome"/>
</dbReference>
<dbReference type="GO" id="GO:0015095">
    <property type="term" value="F:magnesium ion transmembrane transporter activity"/>
    <property type="evidence" value="ECO:0007669"/>
    <property type="project" value="UniProtKB-UniRule"/>
</dbReference>
<evidence type="ECO:0000256" key="2">
    <source>
        <dbReference type="ARBA" id="ARBA00009765"/>
    </source>
</evidence>
<dbReference type="InterPro" id="IPR004488">
    <property type="entry name" value="Mg/Co-transport_prot_CorA"/>
</dbReference>
<dbReference type="InterPro" id="IPR002523">
    <property type="entry name" value="MgTranspt_CorA/ZnTranspt_ZntB"/>
</dbReference>
<proteinExistence type="inferred from homology"/>
<dbReference type="GO" id="GO:0050897">
    <property type="term" value="F:cobalt ion binding"/>
    <property type="evidence" value="ECO:0007669"/>
    <property type="project" value="TreeGrafter"/>
</dbReference>
<dbReference type="FunFam" id="1.20.58.340:FF:000012">
    <property type="entry name" value="Magnesium transport protein CorA"/>
    <property type="match status" value="1"/>
</dbReference>
<keyword evidence="7 8" id="KW-0472">Membrane</keyword>
<dbReference type="SUPFAM" id="SSF144083">
    <property type="entry name" value="Magnesium transport protein CorA, transmembrane region"/>
    <property type="match status" value="1"/>
</dbReference>
<dbReference type="GO" id="GO:0000287">
    <property type="term" value="F:magnesium ion binding"/>
    <property type="evidence" value="ECO:0007669"/>
    <property type="project" value="TreeGrafter"/>
</dbReference>
<dbReference type="Gene3D" id="1.20.58.340">
    <property type="entry name" value="Magnesium transport protein CorA, transmembrane region"/>
    <property type="match status" value="2"/>
</dbReference>
<evidence type="ECO:0000256" key="3">
    <source>
        <dbReference type="ARBA" id="ARBA00022448"/>
    </source>
</evidence>
<dbReference type="Gene3D" id="3.30.460.20">
    <property type="entry name" value="CorA soluble domain-like"/>
    <property type="match status" value="1"/>
</dbReference>
<keyword evidence="3 8" id="KW-0813">Transport</keyword>
<evidence type="ECO:0000256" key="7">
    <source>
        <dbReference type="ARBA" id="ARBA00023136"/>
    </source>
</evidence>
<keyword evidence="4 8" id="KW-1003">Cell membrane</keyword>
<dbReference type="GO" id="GO:0015087">
    <property type="term" value="F:cobalt ion transmembrane transporter activity"/>
    <property type="evidence" value="ECO:0007669"/>
    <property type="project" value="UniProtKB-UniRule"/>
</dbReference>
<dbReference type="SUPFAM" id="SSF143865">
    <property type="entry name" value="CorA soluble domain-like"/>
    <property type="match status" value="1"/>
</dbReference>
<reference evidence="9 10" key="1">
    <citation type="journal article" date="2010" name="Stand. Genomic Sci.">
        <title>Complete genome sequence of Haliangium ochraceum type strain (SMP-2).</title>
        <authorList>
            <consortium name="US DOE Joint Genome Institute (JGI-PGF)"/>
            <person name="Ivanova N."/>
            <person name="Daum C."/>
            <person name="Lang E."/>
            <person name="Abt B."/>
            <person name="Kopitz M."/>
            <person name="Saunders E."/>
            <person name="Lapidus A."/>
            <person name="Lucas S."/>
            <person name="Glavina Del Rio T."/>
            <person name="Nolan M."/>
            <person name="Tice H."/>
            <person name="Copeland A."/>
            <person name="Cheng J.F."/>
            <person name="Chen F."/>
            <person name="Bruce D."/>
            <person name="Goodwin L."/>
            <person name="Pitluck S."/>
            <person name="Mavromatis K."/>
            <person name="Pati A."/>
            <person name="Mikhailova N."/>
            <person name="Chen A."/>
            <person name="Palaniappan K."/>
            <person name="Land M."/>
            <person name="Hauser L."/>
            <person name="Chang Y.J."/>
            <person name="Jeffries C.D."/>
            <person name="Detter J.C."/>
            <person name="Brettin T."/>
            <person name="Rohde M."/>
            <person name="Goker M."/>
            <person name="Bristow J."/>
            <person name="Markowitz V."/>
            <person name="Eisen J.A."/>
            <person name="Hugenholtz P."/>
            <person name="Kyrpides N.C."/>
            <person name="Klenk H.P."/>
        </authorList>
    </citation>
    <scope>NUCLEOTIDE SEQUENCE [LARGE SCALE GENOMIC DNA]</scope>
    <source>
        <strain evidence="10">DSM 14365 / CIP 107738 / JCM 11303 / AJ 13395 / SMP-2</strain>
    </source>
</reference>
<dbReference type="STRING" id="502025.Hoch_2107"/>
<evidence type="ECO:0000313" key="9">
    <source>
        <dbReference type="EMBL" id="ACY14652.1"/>
    </source>
</evidence>
<dbReference type="AlphaFoldDB" id="D0LGT0"/>